<feature type="region of interest" description="Disordered" evidence="6">
    <location>
        <begin position="1"/>
        <end position="21"/>
    </location>
</feature>
<feature type="compositionally biased region" description="Low complexity" evidence="6">
    <location>
        <begin position="297"/>
        <end position="308"/>
    </location>
</feature>
<dbReference type="Proteomes" id="UP000030754">
    <property type="component" value="Unassembled WGS sequence"/>
</dbReference>
<feature type="region of interest" description="Disordered" evidence="6">
    <location>
        <begin position="401"/>
        <end position="447"/>
    </location>
</feature>
<evidence type="ECO:0000256" key="6">
    <source>
        <dbReference type="SAM" id="MobiDB-lite"/>
    </source>
</evidence>
<evidence type="ECO:0000256" key="4">
    <source>
        <dbReference type="ARBA" id="ARBA00022989"/>
    </source>
</evidence>
<keyword evidence="1" id="KW-0812">Transmembrane</keyword>
<dbReference type="AlphaFoldDB" id="U6MLD5"/>
<dbReference type="SUPFAM" id="SSF52540">
    <property type="entry name" value="P-loop containing nucleoside triphosphate hydrolases"/>
    <property type="match status" value="1"/>
</dbReference>
<dbReference type="VEuPathDB" id="ToxoDB:ENH_00081800"/>
<dbReference type="InterPro" id="IPR003439">
    <property type="entry name" value="ABC_transporter-like_ATP-bd"/>
</dbReference>
<feature type="region of interest" description="Disordered" evidence="6">
    <location>
        <begin position="111"/>
        <end position="134"/>
    </location>
</feature>
<dbReference type="OrthoDB" id="349090at2759"/>
<evidence type="ECO:0000256" key="1">
    <source>
        <dbReference type="ARBA" id="ARBA00022692"/>
    </source>
</evidence>
<dbReference type="GO" id="GO:0016887">
    <property type="term" value="F:ATP hydrolysis activity"/>
    <property type="evidence" value="ECO:0007669"/>
    <property type="project" value="InterPro"/>
</dbReference>
<dbReference type="InterPro" id="IPR050173">
    <property type="entry name" value="ABC_transporter_C-like"/>
</dbReference>
<gene>
    <name evidence="8" type="ORF">ENH_00081800</name>
</gene>
<dbReference type="Gene3D" id="1.20.1560.10">
    <property type="entry name" value="ABC transporter type 1, transmembrane domain"/>
    <property type="match status" value="1"/>
</dbReference>
<dbReference type="GO" id="GO:0042626">
    <property type="term" value="F:ATPase-coupled transmembrane transporter activity"/>
    <property type="evidence" value="ECO:0007669"/>
    <property type="project" value="TreeGrafter"/>
</dbReference>
<feature type="compositionally biased region" description="Low complexity" evidence="6">
    <location>
        <begin position="326"/>
        <end position="338"/>
    </location>
</feature>
<dbReference type="PANTHER" id="PTHR24223:SF330">
    <property type="entry name" value="ATP-BINDING CASSETTE SUB-FAMILY C MEMBER 10"/>
    <property type="match status" value="1"/>
</dbReference>
<keyword evidence="5" id="KW-0472">Membrane</keyword>
<dbReference type="Pfam" id="PF00005">
    <property type="entry name" value="ABC_tran"/>
    <property type="match status" value="1"/>
</dbReference>
<dbReference type="EMBL" id="HG723018">
    <property type="protein sequence ID" value="CDJ64826.1"/>
    <property type="molecule type" value="Genomic_DNA"/>
</dbReference>
<evidence type="ECO:0000256" key="2">
    <source>
        <dbReference type="ARBA" id="ARBA00022741"/>
    </source>
</evidence>
<dbReference type="GeneID" id="25478309"/>
<dbReference type="GO" id="GO:0005524">
    <property type="term" value="F:ATP binding"/>
    <property type="evidence" value="ECO:0007669"/>
    <property type="project" value="UniProtKB-KW"/>
</dbReference>
<feature type="region of interest" description="Disordered" evidence="6">
    <location>
        <begin position="239"/>
        <end position="338"/>
    </location>
</feature>
<organism evidence="8 9">
    <name type="scientific">Eimeria necatrix</name>
    <dbReference type="NCBI Taxonomy" id="51315"/>
    <lineage>
        <taxon>Eukaryota</taxon>
        <taxon>Sar</taxon>
        <taxon>Alveolata</taxon>
        <taxon>Apicomplexa</taxon>
        <taxon>Conoidasida</taxon>
        <taxon>Coccidia</taxon>
        <taxon>Eucoccidiorida</taxon>
        <taxon>Eimeriorina</taxon>
        <taxon>Eimeriidae</taxon>
        <taxon>Eimeria</taxon>
    </lineage>
</organism>
<dbReference type="GO" id="GO:0016020">
    <property type="term" value="C:membrane"/>
    <property type="evidence" value="ECO:0007669"/>
    <property type="project" value="InterPro"/>
</dbReference>
<accession>U6MLD5</accession>
<keyword evidence="9" id="KW-1185">Reference proteome</keyword>
<evidence type="ECO:0000256" key="3">
    <source>
        <dbReference type="ARBA" id="ARBA00022840"/>
    </source>
</evidence>
<feature type="domain" description="ABC transporter" evidence="7">
    <location>
        <begin position="873"/>
        <end position="1159"/>
    </location>
</feature>
<feature type="region of interest" description="Disordered" evidence="6">
    <location>
        <begin position="937"/>
        <end position="966"/>
    </location>
</feature>
<dbReference type="InterPro" id="IPR017871">
    <property type="entry name" value="ABC_transporter-like_CS"/>
</dbReference>
<keyword evidence="4" id="KW-1133">Transmembrane helix</keyword>
<dbReference type="Gene3D" id="3.40.50.300">
    <property type="entry name" value="P-loop containing nucleotide triphosphate hydrolases"/>
    <property type="match status" value="1"/>
</dbReference>
<dbReference type="PROSITE" id="PS00211">
    <property type="entry name" value="ABC_TRANSPORTER_1"/>
    <property type="match status" value="1"/>
</dbReference>
<sequence length="1177" mass="117781">MLEETEPLLEHSDVAAADDDSDAAAASDAVAAAAAAAAAEEEFAAGSAAGATQESAAAAAAAATAPAAAAAAAAAAPCRRRLWPSWSSLTFGAAAAAAIGFVDATKPNSALGSAGRPAAATGKDSPPCRTGKDAHAAAAAAAAAAEEAAAGVLSPRPLVRSRSSETGSNGSSSSSSSMKKSKSAGGALTRAVSFGGNLHRVVSQTLFDGAAAAVLTAAARAETAAAAAAEAVAAAAEHGGASSSSGSESYLSAVSEEEAASGEEGPFNGGGFASPRQLPSGQGDSSSPSDERQAWLGAAAAAAAAGSGAAAGRGVGNSFPEDRSRGSSNGSSSSSSSSTFSFTALARAISSEATTDLPESFERTPAATSHGLQQQQQQQQQVLQRDASRCEAQPLLSLEGGAAAARPTVSPRLRQRSAGPASGSGKDGRSSSSSVSSSSSSSGVGSASSPSAALELANLVSVDCERTQVGICVLHELWAAPLTLALNLLLVYRQIPSAFLYAVAVTGEALHFPSAAAAAAAATGTAAAAQAAPATTAAPAAAAAAAARGARCVFVRGAWASQECVCWCSCGWGTVCVSHRMMSCRDTRVRACRELLLHVRETKVLGWESHAFGRIWSLRLPELRFLSCRYYLHAISNCLFVSTPLVVKVTALTCLVARGEGGGGGATRASSLFAALALIDKALQALNSLPTLMGDLTAAAVALKRLGRCLKPPAAAVQLQLQQQQQLLQQQRQQKERAQKLKRKQQGHAAEPGTSGTDASAETGMPAAAAAGAQAAAEAAAAGIPPDSAVVCFRRAAFAWRPLRPNELLPTSEPCLSPTALAAESPQTGKASVSASSSCPSSSSCANSSSCSSNRSVQQVASILSRAADRPPLAGESKGPYCLRSSSAVLHDADLQINPGELHLVVGKSGSGKSSLLAAVLGDMNLVRGEAYLNLPRPATSSTCSSSSSKGSSSSHSGSGMPQLKALGGQPLEAAAGEGAGSQGLPGSESAAEDPWEFIGFAPQQPVIFEGTLRSNILMGRPLLPLAYSQVLHACCLERDLAALGGDSTPIDAGGHRLSGGQRARICLARAFYSAAAVAACCRPPSSGQQKASAASQASASSGESTAAAAAAAAAASARQLADNKLTRLATVGKRALYLIDDPFSPLDAVTAMAVWRRVFAPGGMLDKNSSILASSN</sequence>
<feature type="region of interest" description="Disordered" evidence="6">
    <location>
        <begin position="153"/>
        <end position="182"/>
    </location>
</feature>
<evidence type="ECO:0000256" key="5">
    <source>
        <dbReference type="ARBA" id="ARBA00023136"/>
    </source>
</evidence>
<dbReference type="InterPro" id="IPR036640">
    <property type="entry name" value="ABC1_TM_sf"/>
</dbReference>
<feature type="region of interest" description="Disordered" evidence="6">
    <location>
        <begin position="731"/>
        <end position="765"/>
    </location>
</feature>
<keyword evidence="3" id="KW-0067">ATP-binding</keyword>
<dbReference type="InterPro" id="IPR027417">
    <property type="entry name" value="P-loop_NTPase"/>
</dbReference>
<feature type="region of interest" description="Disordered" evidence="6">
    <location>
        <begin position="827"/>
        <end position="852"/>
    </location>
</feature>
<feature type="region of interest" description="Disordered" evidence="6">
    <location>
        <begin position="353"/>
        <end position="388"/>
    </location>
</feature>
<protein>
    <submittedName>
        <fullName evidence="8">ABC transporter, putative</fullName>
    </submittedName>
</protein>
<feature type="compositionally biased region" description="Low complexity" evidence="6">
    <location>
        <begin position="239"/>
        <end position="254"/>
    </location>
</feature>
<evidence type="ECO:0000313" key="9">
    <source>
        <dbReference type="Proteomes" id="UP000030754"/>
    </source>
</evidence>
<reference evidence="8" key="2">
    <citation type="submission" date="2013-10" db="EMBL/GenBank/DDBJ databases">
        <authorList>
            <person name="Aslett M."/>
        </authorList>
    </citation>
    <scope>NUCLEOTIDE SEQUENCE [LARGE SCALE GENOMIC DNA]</scope>
    <source>
        <strain evidence="8">Houghton</strain>
    </source>
</reference>
<proteinExistence type="predicted"/>
<name>U6MLD5_9EIME</name>
<keyword evidence="2" id="KW-0547">Nucleotide-binding</keyword>
<reference evidence="8" key="1">
    <citation type="submission" date="2013-10" db="EMBL/GenBank/DDBJ databases">
        <title>Genomic analysis of the causative agents of coccidiosis in chickens.</title>
        <authorList>
            <person name="Reid A.J."/>
            <person name="Blake D."/>
            <person name="Billington K."/>
            <person name="Browne H."/>
            <person name="Dunn M."/>
            <person name="Hung S."/>
            <person name="Kawahara F."/>
            <person name="Miranda-Saavedra D."/>
            <person name="Mourier T."/>
            <person name="Nagra H."/>
            <person name="Otto T.D."/>
            <person name="Rawlings N."/>
            <person name="Sanchez A."/>
            <person name="Sanders M."/>
            <person name="Subramaniam C."/>
            <person name="Tay Y."/>
            <person name="Dear P."/>
            <person name="Doerig C."/>
            <person name="Gruber A."/>
            <person name="Parkinson J."/>
            <person name="Shirley M."/>
            <person name="Wan K.L."/>
            <person name="Berriman M."/>
            <person name="Tomley F."/>
            <person name="Pain A."/>
        </authorList>
    </citation>
    <scope>NUCLEOTIDE SEQUENCE [LARGE SCALE GENOMIC DNA]</scope>
    <source>
        <strain evidence="8">Houghton</strain>
    </source>
</reference>
<feature type="compositionally biased region" description="Low complexity" evidence="6">
    <location>
        <begin position="277"/>
        <end position="288"/>
    </location>
</feature>
<feature type="compositionally biased region" description="Low complexity" evidence="6">
    <location>
        <begin position="831"/>
        <end position="852"/>
    </location>
</feature>
<dbReference type="RefSeq" id="XP_013433293.1">
    <property type="nucleotide sequence ID" value="XM_013577839.1"/>
</dbReference>
<dbReference type="PANTHER" id="PTHR24223">
    <property type="entry name" value="ATP-BINDING CASSETTE SUB-FAMILY C"/>
    <property type="match status" value="1"/>
</dbReference>
<evidence type="ECO:0000313" key="8">
    <source>
        <dbReference type="EMBL" id="CDJ64826.1"/>
    </source>
</evidence>
<dbReference type="PROSITE" id="PS50893">
    <property type="entry name" value="ABC_TRANSPORTER_2"/>
    <property type="match status" value="1"/>
</dbReference>
<evidence type="ECO:0000259" key="7">
    <source>
        <dbReference type="PROSITE" id="PS50893"/>
    </source>
</evidence>
<feature type="compositionally biased region" description="Low complexity" evidence="6">
    <location>
        <begin position="941"/>
        <end position="966"/>
    </location>
</feature>
<feature type="compositionally biased region" description="Low complexity" evidence="6">
    <location>
        <begin position="430"/>
        <end position="447"/>
    </location>
</feature>